<evidence type="ECO:0000313" key="2">
    <source>
        <dbReference type="EMBL" id="KHJ76178.1"/>
    </source>
</evidence>
<gene>
    <name evidence="2" type="ORF">OESDEN_24202</name>
</gene>
<organism evidence="2 3">
    <name type="scientific">Oesophagostomum dentatum</name>
    <name type="common">Nodular worm</name>
    <dbReference type="NCBI Taxonomy" id="61180"/>
    <lineage>
        <taxon>Eukaryota</taxon>
        <taxon>Metazoa</taxon>
        <taxon>Ecdysozoa</taxon>
        <taxon>Nematoda</taxon>
        <taxon>Chromadorea</taxon>
        <taxon>Rhabditida</taxon>
        <taxon>Rhabditina</taxon>
        <taxon>Rhabditomorpha</taxon>
        <taxon>Strongyloidea</taxon>
        <taxon>Strongylidae</taxon>
        <taxon>Oesophagostomum</taxon>
    </lineage>
</organism>
<reference evidence="2 3" key="1">
    <citation type="submission" date="2014-03" db="EMBL/GenBank/DDBJ databases">
        <title>Draft genome of the hookworm Oesophagostomum dentatum.</title>
        <authorList>
            <person name="Mitreva M."/>
        </authorList>
    </citation>
    <scope>NUCLEOTIDE SEQUENCE [LARGE SCALE GENOMIC DNA]</scope>
    <source>
        <strain evidence="2 3">OD-Hann</strain>
    </source>
</reference>
<accession>A0A0B1RSY9</accession>
<dbReference type="Proteomes" id="UP000053660">
    <property type="component" value="Unassembled WGS sequence"/>
</dbReference>
<sequence>MPAFANSPFSPANLSAVNECIDDDEHFCNDLMMEMCRKQLERVGKKPLGKEAPLDDLDELQKRIAQIDRQMRSVQSQLHVNTDLTSTGSSTVTAAKSAPTPAEIIRQYQKEALLELEQQVAQYVSPTGTHQRSAIPSSATSGKF</sequence>
<proteinExistence type="predicted"/>
<feature type="region of interest" description="Disordered" evidence="1">
    <location>
        <begin position="125"/>
        <end position="144"/>
    </location>
</feature>
<feature type="region of interest" description="Disordered" evidence="1">
    <location>
        <begin position="78"/>
        <end position="99"/>
    </location>
</feature>
<evidence type="ECO:0000313" key="3">
    <source>
        <dbReference type="Proteomes" id="UP000053660"/>
    </source>
</evidence>
<keyword evidence="3" id="KW-1185">Reference proteome</keyword>
<dbReference type="OrthoDB" id="5863070at2759"/>
<protein>
    <submittedName>
        <fullName evidence="2">Uncharacterized protein</fullName>
    </submittedName>
</protein>
<name>A0A0B1RSY9_OESDE</name>
<evidence type="ECO:0000256" key="1">
    <source>
        <dbReference type="SAM" id="MobiDB-lite"/>
    </source>
</evidence>
<dbReference type="EMBL" id="KN612014">
    <property type="protein sequence ID" value="KHJ76178.1"/>
    <property type="molecule type" value="Genomic_DNA"/>
</dbReference>
<dbReference type="AlphaFoldDB" id="A0A0B1RSY9"/>
<feature type="compositionally biased region" description="Polar residues" evidence="1">
    <location>
        <begin position="78"/>
        <end position="94"/>
    </location>
</feature>